<dbReference type="AlphaFoldDB" id="A0A133ZVA3"/>
<evidence type="ECO:0000256" key="2">
    <source>
        <dbReference type="ARBA" id="ARBA00022801"/>
    </source>
</evidence>
<dbReference type="InterPro" id="IPR036397">
    <property type="entry name" value="RNaseH_sf"/>
</dbReference>
<organism evidence="5 6">
    <name type="scientific">Gemella haemolysans</name>
    <dbReference type="NCBI Taxonomy" id="1379"/>
    <lineage>
        <taxon>Bacteria</taxon>
        <taxon>Bacillati</taxon>
        <taxon>Bacillota</taxon>
        <taxon>Bacilli</taxon>
        <taxon>Bacillales</taxon>
        <taxon>Gemellaceae</taxon>
        <taxon>Gemella</taxon>
    </lineage>
</organism>
<dbReference type="SUPFAM" id="SSF53098">
    <property type="entry name" value="Ribonuclease H-like"/>
    <property type="match status" value="1"/>
</dbReference>
<reference evidence="6" key="1">
    <citation type="submission" date="2016-01" db="EMBL/GenBank/DDBJ databases">
        <authorList>
            <person name="Mitreva M."/>
            <person name="Pepin K.H."/>
            <person name="Mihindukulasuriya K.A."/>
            <person name="Fulton R."/>
            <person name="Fronick C."/>
            <person name="O'Laughlin M."/>
            <person name="Miner T."/>
            <person name="Herter B."/>
            <person name="Rosa B.A."/>
            <person name="Cordes M."/>
            <person name="Tomlinson C."/>
            <person name="Wollam A."/>
            <person name="Palsikar V.B."/>
            <person name="Mardis E.R."/>
            <person name="Wilson R.K."/>
        </authorList>
    </citation>
    <scope>NUCLEOTIDE SEQUENCE [LARGE SCALE GENOMIC DNA]</scope>
    <source>
        <strain evidence="6">DNF01167</strain>
    </source>
</reference>
<evidence type="ECO:0000256" key="3">
    <source>
        <dbReference type="ARBA" id="ARBA00022839"/>
    </source>
</evidence>
<feature type="domain" description="Exonuclease" evidence="4">
    <location>
        <begin position="4"/>
        <end position="168"/>
    </location>
</feature>
<dbReference type="InterPro" id="IPR012337">
    <property type="entry name" value="RNaseH-like_sf"/>
</dbReference>
<dbReference type="Gene3D" id="3.30.420.10">
    <property type="entry name" value="Ribonuclease H-like superfamily/Ribonuclease H"/>
    <property type="match status" value="1"/>
</dbReference>
<name>A0A133ZVA3_9BACL</name>
<dbReference type="GO" id="GO:0005829">
    <property type="term" value="C:cytosol"/>
    <property type="evidence" value="ECO:0007669"/>
    <property type="project" value="TreeGrafter"/>
</dbReference>
<dbReference type="PATRIC" id="fig|1379.3.peg.1169"/>
<dbReference type="Pfam" id="PF00929">
    <property type="entry name" value="RNase_T"/>
    <property type="match status" value="1"/>
</dbReference>
<gene>
    <name evidence="5" type="ORF">HMPREF3186_01189</name>
</gene>
<dbReference type="STRING" id="1379.HMPREF3186_01189"/>
<dbReference type="EMBL" id="LSDC01000076">
    <property type="protein sequence ID" value="KXB59371.1"/>
    <property type="molecule type" value="Genomic_DNA"/>
</dbReference>
<proteinExistence type="predicted"/>
<evidence type="ECO:0000313" key="5">
    <source>
        <dbReference type="EMBL" id="KXB59371.1"/>
    </source>
</evidence>
<evidence type="ECO:0000313" key="6">
    <source>
        <dbReference type="Proteomes" id="UP000070355"/>
    </source>
</evidence>
<dbReference type="FunFam" id="3.30.420.10:FF:000045">
    <property type="entry name" value="3'-5' exonuclease DinG"/>
    <property type="match status" value="1"/>
</dbReference>
<evidence type="ECO:0000259" key="4">
    <source>
        <dbReference type="SMART" id="SM00479"/>
    </source>
</evidence>
<dbReference type="RefSeq" id="WP_060914318.1">
    <property type="nucleotide sequence ID" value="NZ_JAGZGJ010000004.1"/>
</dbReference>
<dbReference type="PANTHER" id="PTHR30231">
    <property type="entry name" value="DNA POLYMERASE III SUBUNIT EPSILON"/>
    <property type="match status" value="1"/>
</dbReference>
<evidence type="ECO:0000256" key="1">
    <source>
        <dbReference type="ARBA" id="ARBA00022722"/>
    </source>
</evidence>
<dbReference type="GO" id="GO:0045004">
    <property type="term" value="P:DNA replication proofreading"/>
    <property type="evidence" value="ECO:0007669"/>
    <property type="project" value="TreeGrafter"/>
</dbReference>
<comment type="caution">
    <text evidence="5">The sequence shown here is derived from an EMBL/GenBank/DDBJ whole genome shotgun (WGS) entry which is preliminary data.</text>
</comment>
<accession>A0A133ZVA3</accession>
<sequence length="616" mass="73089">MDRLFCIVDIELTDDKEIIQFSATKLDKSFNEVSSINYYIQPKKPVSTFVTELTGISNEMLEDKKFFEEVADDLYDFIKDDILVCHGLPSDYVILKKRFHDVGIQYKAIQSLDTVELARLFLPSQNSFRLSDLSNSLDLYTGERYHNAAVDVKVTVKLFIEIAKKISFISNNNYKKIEDLLEKIDINMYMFSKFCRENITNTKDKFNDFLYFEGVDYRKVKFKTRPTNDKEKFILFSSIDEEEYVRKFNISDFVIIKKKSSYVPLNIFSLFPKKEDPNLDKLLIKLYVWILETKTGDFSELNLLYLEKMYIEGIKKGVSISSKSYYFDEKNKAAQSCKNIITNYESIEYLIESDIFRNHTFIFEHKKILGRELDSINTKDYYYKNVIIELNVAVSKNLKNKDIRDLRNNIDGLVKFLHEMYISESLFLYNDSLSFILQDVDAILIDLKKYKDEVPISYKFMKKLRSVLTNSKNTYKFIILDQENSLKLTVVNDKKVKSLINIIHARKHKYLNLKSKANYLYSNGEDELINTKSTESILYIFEGNKYKDLYFSKREKKSYIKFYNFSIKENFNELYKDVKKNNRLTCRCYATKDILEYRYYLKDIFDCIVIIRDLEH</sequence>
<dbReference type="SMART" id="SM00479">
    <property type="entry name" value="EXOIII"/>
    <property type="match status" value="1"/>
</dbReference>
<dbReference type="GO" id="GO:0003676">
    <property type="term" value="F:nucleic acid binding"/>
    <property type="evidence" value="ECO:0007669"/>
    <property type="project" value="InterPro"/>
</dbReference>
<dbReference type="OrthoDB" id="9803913at2"/>
<keyword evidence="1" id="KW-0540">Nuclease</keyword>
<protein>
    <submittedName>
        <fullName evidence="5">Interleukin-1 / 18</fullName>
    </submittedName>
</protein>
<dbReference type="PANTHER" id="PTHR30231:SF41">
    <property type="entry name" value="DNA POLYMERASE III SUBUNIT EPSILON"/>
    <property type="match status" value="1"/>
</dbReference>
<keyword evidence="2" id="KW-0378">Hydrolase</keyword>
<dbReference type="InterPro" id="IPR013520">
    <property type="entry name" value="Ribonucl_H"/>
</dbReference>
<keyword evidence="3" id="KW-0269">Exonuclease</keyword>
<dbReference type="Proteomes" id="UP000070355">
    <property type="component" value="Unassembled WGS sequence"/>
</dbReference>
<dbReference type="GO" id="GO:0008408">
    <property type="term" value="F:3'-5' exonuclease activity"/>
    <property type="evidence" value="ECO:0007669"/>
    <property type="project" value="TreeGrafter"/>
</dbReference>
<dbReference type="CDD" id="cd06127">
    <property type="entry name" value="DEDDh"/>
    <property type="match status" value="1"/>
</dbReference>